<dbReference type="AlphaFoldDB" id="A0A0F9GVT4"/>
<evidence type="ECO:0000313" key="1">
    <source>
        <dbReference type="EMBL" id="KKM02940.1"/>
    </source>
</evidence>
<name>A0A0F9GVT4_9ZZZZ</name>
<organism evidence="1">
    <name type="scientific">marine sediment metagenome</name>
    <dbReference type="NCBI Taxonomy" id="412755"/>
    <lineage>
        <taxon>unclassified sequences</taxon>
        <taxon>metagenomes</taxon>
        <taxon>ecological metagenomes</taxon>
    </lineage>
</organism>
<reference evidence="1" key="1">
    <citation type="journal article" date="2015" name="Nature">
        <title>Complex archaea that bridge the gap between prokaryotes and eukaryotes.</title>
        <authorList>
            <person name="Spang A."/>
            <person name="Saw J.H."/>
            <person name="Jorgensen S.L."/>
            <person name="Zaremba-Niedzwiedzka K."/>
            <person name="Martijn J."/>
            <person name="Lind A.E."/>
            <person name="van Eijk R."/>
            <person name="Schleper C."/>
            <person name="Guy L."/>
            <person name="Ettema T.J."/>
        </authorList>
    </citation>
    <scope>NUCLEOTIDE SEQUENCE</scope>
</reference>
<gene>
    <name evidence="1" type="ORF">LCGC14_1779380</name>
</gene>
<sequence>MFKPKKLAKYCKDCGKIIYIKITPTKYNSETGKVIKIKYVAHCWNTSYADEGTNRHYYKQWYTNNAENISFGDPNCN</sequence>
<dbReference type="EMBL" id="LAZR01016801">
    <property type="protein sequence ID" value="KKM02940.1"/>
    <property type="molecule type" value="Genomic_DNA"/>
</dbReference>
<accession>A0A0F9GVT4</accession>
<comment type="caution">
    <text evidence="1">The sequence shown here is derived from an EMBL/GenBank/DDBJ whole genome shotgun (WGS) entry which is preliminary data.</text>
</comment>
<proteinExistence type="predicted"/>
<protein>
    <submittedName>
        <fullName evidence="1">Uncharacterized protein</fullName>
    </submittedName>
</protein>